<keyword evidence="4" id="KW-1185">Reference proteome</keyword>
<dbReference type="Gene3D" id="3.30.530.20">
    <property type="match status" value="1"/>
</dbReference>
<comment type="caution">
    <text evidence="3">The sequence shown here is derived from an EMBL/GenBank/DDBJ whole genome shotgun (WGS) entry which is preliminary data.</text>
</comment>
<feature type="domain" description="Activator of Hsp90 ATPase homologue 1/2-like C-terminal" evidence="2">
    <location>
        <begin position="28"/>
        <end position="156"/>
    </location>
</feature>
<dbReference type="InterPro" id="IPR023393">
    <property type="entry name" value="START-like_dom_sf"/>
</dbReference>
<evidence type="ECO:0000256" key="1">
    <source>
        <dbReference type="ARBA" id="ARBA00006817"/>
    </source>
</evidence>
<dbReference type="CDD" id="cd07814">
    <property type="entry name" value="SRPBCC_CalC_Aha1-like"/>
    <property type="match status" value="1"/>
</dbReference>
<dbReference type="STRING" id="1755647.AS156_38430"/>
<accession>A0A560M093</accession>
<name>A0A560M093_9BRAD</name>
<evidence type="ECO:0000313" key="4">
    <source>
        <dbReference type="Proteomes" id="UP000321304"/>
    </source>
</evidence>
<gene>
    <name evidence="3" type="ORF">FBZ93_104378</name>
</gene>
<evidence type="ECO:0000313" key="3">
    <source>
        <dbReference type="EMBL" id="TWC01102.1"/>
    </source>
</evidence>
<reference evidence="3 4" key="1">
    <citation type="submission" date="2019-06" db="EMBL/GenBank/DDBJ databases">
        <title>Genomic Encyclopedia of Type Strains, Phase IV (KMG-V): Genome sequencing to study the core and pangenomes of soil and plant-associated prokaryotes.</title>
        <authorList>
            <person name="Whitman W."/>
        </authorList>
    </citation>
    <scope>NUCLEOTIDE SEQUENCE [LARGE SCALE GENOMIC DNA]</scope>
    <source>
        <strain evidence="3 4">BR 10355</strain>
    </source>
</reference>
<proteinExistence type="inferred from homology"/>
<dbReference type="Pfam" id="PF08327">
    <property type="entry name" value="AHSA1"/>
    <property type="match status" value="1"/>
</dbReference>
<dbReference type="AlphaFoldDB" id="A0A560M093"/>
<dbReference type="Proteomes" id="UP000321304">
    <property type="component" value="Unassembled WGS sequence"/>
</dbReference>
<organism evidence="3 4">
    <name type="scientific">Bradyrhizobium macuxiense</name>
    <dbReference type="NCBI Taxonomy" id="1755647"/>
    <lineage>
        <taxon>Bacteria</taxon>
        <taxon>Pseudomonadati</taxon>
        <taxon>Pseudomonadota</taxon>
        <taxon>Alphaproteobacteria</taxon>
        <taxon>Hyphomicrobiales</taxon>
        <taxon>Nitrobacteraceae</taxon>
        <taxon>Bradyrhizobium</taxon>
    </lineage>
</organism>
<dbReference type="SUPFAM" id="SSF55961">
    <property type="entry name" value="Bet v1-like"/>
    <property type="match status" value="1"/>
</dbReference>
<sequence length="158" mass="17659">MAANKSAVAADAGLAARPSLTLTRRLRARPEKVYAAWTEPENLVQWFGPGQVKPGTTQAELDVRVGGRYRIKFTGTNGEYHEVGGVYREVVPNERLVFSWAWHSTPERVSEVTVSIRPDGGGTLLTFHHAQFVDETARDNHQRGWTEFLGNLQHYVDA</sequence>
<evidence type="ECO:0000259" key="2">
    <source>
        <dbReference type="Pfam" id="PF08327"/>
    </source>
</evidence>
<protein>
    <submittedName>
        <fullName evidence="3">Uncharacterized protein YndB with AHSA1/START domain</fullName>
    </submittedName>
</protein>
<dbReference type="EMBL" id="VITY01000004">
    <property type="protein sequence ID" value="TWC01102.1"/>
    <property type="molecule type" value="Genomic_DNA"/>
</dbReference>
<dbReference type="InterPro" id="IPR013538">
    <property type="entry name" value="ASHA1/2-like_C"/>
</dbReference>
<comment type="similarity">
    <text evidence="1">Belongs to the AHA1 family.</text>
</comment>